<protein>
    <recommendedName>
        <fullName evidence="2">DUF5672 domain-containing protein</fullName>
    </recommendedName>
</protein>
<reference evidence="3 4" key="1">
    <citation type="journal article" date="2019" name="Sci. Rep.">
        <title>Comparative genomics of chytrid fungi reveal insights into the obligate biotrophic and pathogenic lifestyle of Synchytrium endobioticum.</title>
        <authorList>
            <person name="van de Vossenberg B.T.L.H."/>
            <person name="Warris S."/>
            <person name="Nguyen H.D.T."/>
            <person name="van Gent-Pelzer M.P.E."/>
            <person name="Joly D.L."/>
            <person name="van de Geest H.C."/>
            <person name="Bonants P.J.M."/>
            <person name="Smith D.S."/>
            <person name="Levesque C.A."/>
            <person name="van der Lee T.A.J."/>
        </authorList>
    </citation>
    <scope>NUCLEOTIDE SEQUENCE [LARGE SCALE GENOMIC DNA]</scope>
    <source>
        <strain evidence="3 4">CBS 809.83</strain>
    </source>
</reference>
<comment type="caution">
    <text evidence="3">The sequence shown here is derived from an EMBL/GenBank/DDBJ whole genome shotgun (WGS) entry which is preliminary data.</text>
</comment>
<evidence type="ECO:0000259" key="2">
    <source>
        <dbReference type="Pfam" id="PF18922"/>
    </source>
</evidence>
<feature type="domain" description="DUF5672" evidence="2">
    <location>
        <begin position="135"/>
        <end position="262"/>
    </location>
</feature>
<dbReference type="InterPro" id="IPR043729">
    <property type="entry name" value="DUF5672"/>
</dbReference>
<name>A0A507DQV6_9FUNG</name>
<dbReference type="Proteomes" id="UP000318582">
    <property type="component" value="Unassembled WGS sequence"/>
</dbReference>
<keyword evidence="1" id="KW-1133">Transmembrane helix</keyword>
<keyword evidence="1" id="KW-0812">Transmembrane</keyword>
<organism evidence="3 4">
    <name type="scientific">Powellomyces hirtus</name>
    <dbReference type="NCBI Taxonomy" id="109895"/>
    <lineage>
        <taxon>Eukaryota</taxon>
        <taxon>Fungi</taxon>
        <taxon>Fungi incertae sedis</taxon>
        <taxon>Chytridiomycota</taxon>
        <taxon>Chytridiomycota incertae sedis</taxon>
        <taxon>Chytridiomycetes</taxon>
        <taxon>Spizellomycetales</taxon>
        <taxon>Powellomycetaceae</taxon>
        <taxon>Powellomyces</taxon>
    </lineage>
</organism>
<gene>
    <name evidence="3" type="ORF">PhCBS80983_g06156</name>
</gene>
<evidence type="ECO:0000313" key="3">
    <source>
        <dbReference type="EMBL" id="TPX53821.1"/>
    </source>
</evidence>
<evidence type="ECO:0000313" key="4">
    <source>
        <dbReference type="Proteomes" id="UP000318582"/>
    </source>
</evidence>
<dbReference type="Pfam" id="PF18922">
    <property type="entry name" value="DUF5672"/>
    <property type="match status" value="1"/>
</dbReference>
<dbReference type="AlphaFoldDB" id="A0A507DQV6"/>
<accession>A0A507DQV6</accession>
<sequence length="290" mass="33064">MADPKAALGPVIKGRKAAILFGLLGGAALVIFTSWILLFFSQFLYVNPERHQVPEAPAHIAQTFNRTKLGLLIETRPMTSLVPILLHYMATTPADWPFHVFYSDKNAHLLSTRTLQPYIQSGRLSTTLLGPDVAYNSSRTVSEFLTSRWIWDQIEVEHLLFFQLDAMLCSNSDQSINDFIHYDWIGAPWPHLRDLRGGNGGFSMRRKSRMLRCIDKLTWSKQEALNEDVWFSRCLATFSDAVLPTYEESMGWAIEAQESKRYMGIHKPWGSLKVATNYEFCPEAAMLFLP</sequence>
<keyword evidence="1" id="KW-0472">Membrane</keyword>
<evidence type="ECO:0000256" key="1">
    <source>
        <dbReference type="SAM" id="Phobius"/>
    </source>
</evidence>
<feature type="transmembrane region" description="Helical" evidence="1">
    <location>
        <begin position="20"/>
        <end position="45"/>
    </location>
</feature>
<proteinExistence type="predicted"/>
<keyword evidence="4" id="KW-1185">Reference proteome</keyword>
<dbReference type="EMBL" id="QEAQ01000189">
    <property type="protein sequence ID" value="TPX53821.1"/>
    <property type="molecule type" value="Genomic_DNA"/>
</dbReference>
<dbReference type="STRING" id="109895.A0A507DQV6"/>